<dbReference type="OrthoDB" id="9770043at2"/>
<keyword evidence="4" id="KW-1185">Reference proteome</keyword>
<proteinExistence type="predicted"/>
<dbReference type="PANTHER" id="PTHR19328">
    <property type="entry name" value="HEDGEHOG-INTERACTING PROTEIN"/>
    <property type="match status" value="1"/>
</dbReference>
<feature type="chain" id="PRO_5015183138" description="Glucose/Sorbosone dehydrogenase domain-containing protein" evidence="1">
    <location>
        <begin position="26"/>
        <end position="381"/>
    </location>
</feature>
<dbReference type="InterPro" id="IPR012938">
    <property type="entry name" value="Glc/Sorbosone_DH"/>
</dbReference>
<organism evidence="3 4">
    <name type="scientific">Phyllobacterium sophorae</name>
    <dbReference type="NCBI Taxonomy" id="1520277"/>
    <lineage>
        <taxon>Bacteria</taxon>
        <taxon>Pseudomonadati</taxon>
        <taxon>Pseudomonadota</taxon>
        <taxon>Alphaproteobacteria</taxon>
        <taxon>Hyphomicrobiales</taxon>
        <taxon>Phyllobacteriaceae</taxon>
        <taxon>Phyllobacterium</taxon>
    </lineage>
</organism>
<sequence>MKRTPSFKSAPLLATLLALSSTAFAEDFKTETVTLSAQTIAGGLNHPWSLAFLADGALLATERTGSMRIIKSGKVSKPVANVPKVVAKGQGGLLDVALAPDFATSSRIYFTFSQPGKGGAGTALASAKLVRSEESAALENVSILVSMNKKTGTAHHFGSRIVVAPDGKLFVTMGERGDKLRAQNFKDHAGSVLRINADGTVPADNPFADGKKGLPELWSKGHRNPQGAAWDPVTQSLLTVEHGAMGGDEINRPEPGKNYGWPVITYGKDYSGAKIGKGTSAEGYEQPLYYWDPSIAPSGLAVYEGAMFPEWKGDLLVGALKFELLSRLDRDEEGTIKGEERLLKGEFGRIRDVRVAPDGSIYLLTDESDGKIIRLSRASGT</sequence>
<gene>
    <name evidence="3" type="ORF">CU103_11050</name>
</gene>
<name>A0A2P7BDC4_9HYPH</name>
<dbReference type="SUPFAM" id="SSF50952">
    <property type="entry name" value="Soluble quinoprotein glucose dehydrogenase"/>
    <property type="match status" value="1"/>
</dbReference>
<dbReference type="InterPro" id="IPR011042">
    <property type="entry name" value="6-blade_b-propeller_TolB-like"/>
</dbReference>
<accession>A0A2P7BDC4</accession>
<evidence type="ECO:0000259" key="2">
    <source>
        <dbReference type="Pfam" id="PF07995"/>
    </source>
</evidence>
<feature type="domain" description="Glucose/Sorbosone dehydrogenase" evidence="2">
    <location>
        <begin position="44"/>
        <end position="374"/>
    </location>
</feature>
<evidence type="ECO:0000313" key="3">
    <source>
        <dbReference type="EMBL" id="PSH64439.1"/>
    </source>
</evidence>
<keyword evidence="1" id="KW-0732">Signal</keyword>
<dbReference type="Gene3D" id="2.120.10.30">
    <property type="entry name" value="TolB, C-terminal domain"/>
    <property type="match status" value="1"/>
</dbReference>
<comment type="caution">
    <text evidence="3">The sequence shown here is derived from an EMBL/GenBank/DDBJ whole genome shotgun (WGS) entry which is preliminary data.</text>
</comment>
<dbReference type="RefSeq" id="WP_106663993.1">
    <property type="nucleotide sequence ID" value="NZ_PGGM01000004.1"/>
</dbReference>
<dbReference type="Proteomes" id="UP000241764">
    <property type="component" value="Unassembled WGS sequence"/>
</dbReference>
<dbReference type="AlphaFoldDB" id="A0A2P7BDC4"/>
<feature type="signal peptide" evidence="1">
    <location>
        <begin position="1"/>
        <end position="25"/>
    </location>
</feature>
<dbReference type="Pfam" id="PF07995">
    <property type="entry name" value="GSDH"/>
    <property type="match status" value="1"/>
</dbReference>
<evidence type="ECO:0000313" key="4">
    <source>
        <dbReference type="Proteomes" id="UP000241764"/>
    </source>
</evidence>
<dbReference type="EMBL" id="PGGM01000004">
    <property type="protein sequence ID" value="PSH64439.1"/>
    <property type="molecule type" value="Genomic_DNA"/>
</dbReference>
<dbReference type="PANTHER" id="PTHR19328:SF75">
    <property type="entry name" value="ALDOSE SUGAR DEHYDROGENASE YLII"/>
    <property type="match status" value="1"/>
</dbReference>
<dbReference type="InterPro" id="IPR011041">
    <property type="entry name" value="Quinoprot_gluc/sorb_DH_b-prop"/>
</dbReference>
<protein>
    <recommendedName>
        <fullName evidence="2">Glucose/Sorbosone dehydrogenase domain-containing protein</fullName>
    </recommendedName>
</protein>
<reference evidence="4" key="1">
    <citation type="submission" date="2017-11" db="EMBL/GenBank/DDBJ databases">
        <authorList>
            <person name="Kuznetsova I."/>
            <person name="Sazanova A."/>
            <person name="Chirak E."/>
            <person name="Safronova V."/>
            <person name="Willems A."/>
        </authorList>
    </citation>
    <scope>NUCLEOTIDE SEQUENCE [LARGE SCALE GENOMIC DNA]</scope>
    <source>
        <strain evidence="4">CCBAU 03422</strain>
    </source>
</reference>
<evidence type="ECO:0000256" key="1">
    <source>
        <dbReference type="SAM" id="SignalP"/>
    </source>
</evidence>